<evidence type="ECO:0000313" key="4">
    <source>
        <dbReference type="Proteomes" id="UP001597357"/>
    </source>
</evidence>
<feature type="transmembrane region" description="Helical" evidence="1">
    <location>
        <begin position="78"/>
        <end position="105"/>
    </location>
</feature>
<keyword evidence="3" id="KW-0808">Transferase</keyword>
<dbReference type="Pfam" id="PF06580">
    <property type="entry name" value="His_kinase"/>
    <property type="match status" value="1"/>
</dbReference>
<keyword evidence="1" id="KW-0812">Transmembrane</keyword>
<evidence type="ECO:0000256" key="1">
    <source>
        <dbReference type="SAM" id="Phobius"/>
    </source>
</evidence>
<dbReference type="Proteomes" id="UP001597357">
    <property type="component" value="Unassembled WGS sequence"/>
</dbReference>
<reference evidence="4" key="1">
    <citation type="journal article" date="2019" name="Int. J. Syst. Evol. Microbiol.">
        <title>The Global Catalogue of Microorganisms (GCM) 10K type strain sequencing project: providing services to taxonomists for standard genome sequencing and annotation.</title>
        <authorList>
            <consortium name="The Broad Institute Genomics Platform"/>
            <consortium name="The Broad Institute Genome Sequencing Center for Infectious Disease"/>
            <person name="Wu L."/>
            <person name="Ma J."/>
        </authorList>
    </citation>
    <scope>NUCLEOTIDE SEQUENCE [LARGE SCALE GENOMIC DNA]</scope>
    <source>
        <strain evidence="4">KCTC 42255</strain>
    </source>
</reference>
<dbReference type="InterPro" id="IPR050640">
    <property type="entry name" value="Bact_2-comp_sensor_kinase"/>
</dbReference>
<keyword evidence="1" id="KW-0472">Membrane</keyword>
<gene>
    <name evidence="3" type="ORF">ACFSQ0_08020</name>
</gene>
<comment type="caution">
    <text evidence="3">The sequence shown here is derived from an EMBL/GenBank/DDBJ whole genome shotgun (WGS) entry which is preliminary data.</text>
</comment>
<keyword evidence="1" id="KW-1133">Transmembrane helix</keyword>
<proteinExistence type="predicted"/>
<protein>
    <submittedName>
        <fullName evidence="3">Sensor histidine kinase</fullName>
        <ecNumber evidence="3">2.7.13.3</ecNumber>
    </submittedName>
</protein>
<name>A0ABW5SFI7_9FLAO</name>
<organism evidence="3 4">
    <name type="scientific">Mesonia sediminis</name>
    <dbReference type="NCBI Taxonomy" id="1703946"/>
    <lineage>
        <taxon>Bacteria</taxon>
        <taxon>Pseudomonadati</taxon>
        <taxon>Bacteroidota</taxon>
        <taxon>Flavobacteriia</taxon>
        <taxon>Flavobacteriales</taxon>
        <taxon>Flavobacteriaceae</taxon>
        <taxon>Mesonia</taxon>
    </lineage>
</organism>
<dbReference type="EMBL" id="JBHULZ010000041">
    <property type="protein sequence ID" value="MFD2697933.1"/>
    <property type="molecule type" value="Genomic_DNA"/>
</dbReference>
<feature type="domain" description="Signal transduction histidine kinase internal region" evidence="2">
    <location>
        <begin position="162"/>
        <end position="238"/>
    </location>
</feature>
<evidence type="ECO:0000313" key="3">
    <source>
        <dbReference type="EMBL" id="MFD2697933.1"/>
    </source>
</evidence>
<feature type="transmembrane region" description="Helical" evidence="1">
    <location>
        <begin position="12"/>
        <end position="33"/>
    </location>
</feature>
<feature type="transmembrane region" description="Helical" evidence="1">
    <location>
        <begin position="45"/>
        <end position="66"/>
    </location>
</feature>
<dbReference type="EC" id="2.7.13.3" evidence="3"/>
<keyword evidence="3" id="KW-0418">Kinase</keyword>
<dbReference type="RefSeq" id="WP_379046674.1">
    <property type="nucleotide sequence ID" value="NZ_JBHULZ010000041.1"/>
</dbReference>
<sequence>MKNFIQKIYQNRYFLLFILLFAYVQSIYIRIILRKQINAYTFTPDAALASLIGSGFLFLIILFFIKKWNKSETFSPKLLFKIFGASLFVYLLATNTLGLSIALLFGNVERNFNQETFSLSLFSKFLDSLIYGGFFLAYYYYLIHKKTAKKIAIYNKAMTESKVNQLKAQLNPHFLFNNLNVLDQLIEEDKDKASDFLNEFAEIYRYVLQSTDKELIRIEDEIDFAKQYFKLIKHKYHNAYQLQIECKSIIGFVVPMTLQLLLENAVKHNLGTEKNPICIHIKIDKIISVSNNINLKLNSKPKSERALKNLKEQYRLLSEKPIQIYQTENDFSVEIPIIHN</sequence>
<dbReference type="InterPro" id="IPR010559">
    <property type="entry name" value="Sig_transdc_His_kin_internal"/>
</dbReference>
<feature type="transmembrane region" description="Helical" evidence="1">
    <location>
        <begin position="125"/>
        <end position="143"/>
    </location>
</feature>
<dbReference type="GO" id="GO:0004673">
    <property type="term" value="F:protein histidine kinase activity"/>
    <property type="evidence" value="ECO:0007669"/>
    <property type="project" value="UniProtKB-EC"/>
</dbReference>
<accession>A0ABW5SFI7</accession>
<keyword evidence="4" id="KW-1185">Reference proteome</keyword>
<dbReference type="PANTHER" id="PTHR34220:SF7">
    <property type="entry name" value="SENSOR HISTIDINE KINASE YPDA"/>
    <property type="match status" value="1"/>
</dbReference>
<dbReference type="PANTHER" id="PTHR34220">
    <property type="entry name" value="SENSOR HISTIDINE KINASE YPDA"/>
    <property type="match status" value="1"/>
</dbReference>
<evidence type="ECO:0000259" key="2">
    <source>
        <dbReference type="Pfam" id="PF06580"/>
    </source>
</evidence>